<accession>A0ABV9F141</accession>
<dbReference type="EMBL" id="JBHSFZ010000048">
    <property type="protein sequence ID" value="MFC4595590.1"/>
    <property type="molecule type" value="Genomic_DNA"/>
</dbReference>
<reference evidence="2" key="1">
    <citation type="journal article" date="2019" name="Int. J. Syst. Evol. Microbiol.">
        <title>The Global Catalogue of Microorganisms (GCM) 10K type strain sequencing project: providing services to taxonomists for standard genome sequencing and annotation.</title>
        <authorList>
            <consortium name="The Broad Institute Genomics Platform"/>
            <consortium name="The Broad Institute Genome Sequencing Center for Infectious Disease"/>
            <person name="Wu L."/>
            <person name="Ma J."/>
        </authorList>
    </citation>
    <scope>NUCLEOTIDE SEQUENCE [LARGE SCALE GENOMIC DNA]</scope>
    <source>
        <strain evidence="2">NBRC 103632</strain>
    </source>
</reference>
<gene>
    <name evidence="1" type="ORF">ACFO3E_15540</name>
</gene>
<keyword evidence="2" id="KW-1185">Reference proteome</keyword>
<name>A0ABV9F141_9SPHN</name>
<proteinExistence type="predicted"/>
<protein>
    <submittedName>
        <fullName evidence="1">Uncharacterized protein</fullName>
    </submittedName>
</protein>
<dbReference type="Proteomes" id="UP001595957">
    <property type="component" value="Unassembled WGS sequence"/>
</dbReference>
<sequence>MVRPIFSQALVIAARDIPPAPPERLAAVQAAQAATTRFRADLAAQAGGMYDRAQVAEFLSVTPAAVDKQRQRRQILGVPYGTEMRYPAAQFKDDEIIKGLKKVLEALRDMNYRIFFHGRLADRII</sequence>
<comment type="caution">
    <text evidence="1">The sequence shown here is derived from an EMBL/GenBank/DDBJ whole genome shotgun (WGS) entry which is preliminary data.</text>
</comment>
<evidence type="ECO:0000313" key="1">
    <source>
        <dbReference type="EMBL" id="MFC4595590.1"/>
    </source>
</evidence>
<organism evidence="1 2">
    <name type="scientific">Sphingobium tyrosinilyticum</name>
    <dbReference type="NCBI Taxonomy" id="2715436"/>
    <lineage>
        <taxon>Bacteria</taxon>
        <taxon>Pseudomonadati</taxon>
        <taxon>Pseudomonadota</taxon>
        <taxon>Alphaproteobacteria</taxon>
        <taxon>Sphingomonadales</taxon>
        <taxon>Sphingomonadaceae</taxon>
        <taxon>Sphingobium</taxon>
    </lineage>
</organism>
<evidence type="ECO:0000313" key="2">
    <source>
        <dbReference type="Proteomes" id="UP001595957"/>
    </source>
</evidence>